<protein>
    <recommendedName>
        <fullName evidence="4">EGF-like domain-containing protein</fullName>
    </recommendedName>
</protein>
<dbReference type="Proteomes" id="UP000267821">
    <property type="component" value="Unassembled WGS sequence"/>
</dbReference>
<dbReference type="InParanoid" id="A0A3N4L4Z6"/>
<gene>
    <name evidence="2" type="ORF">L211DRAFT_844178</name>
</gene>
<evidence type="ECO:0000313" key="2">
    <source>
        <dbReference type="EMBL" id="RPB17984.1"/>
    </source>
</evidence>
<feature type="signal peptide" evidence="1">
    <location>
        <begin position="1"/>
        <end position="21"/>
    </location>
</feature>
<dbReference type="OrthoDB" id="3036279at2759"/>
<keyword evidence="1" id="KW-0732">Signal</keyword>
<accession>A0A3N4L4Z6</accession>
<evidence type="ECO:0008006" key="4">
    <source>
        <dbReference type="Google" id="ProtNLM"/>
    </source>
</evidence>
<dbReference type="AlphaFoldDB" id="A0A3N4L4Z6"/>
<reference evidence="2 3" key="1">
    <citation type="journal article" date="2018" name="Nat. Ecol. Evol.">
        <title>Pezizomycetes genomes reveal the molecular basis of ectomycorrhizal truffle lifestyle.</title>
        <authorList>
            <person name="Murat C."/>
            <person name="Payen T."/>
            <person name="Noel B."/>
            <person name="Kuo A."/>
            <person name="Morin E."/>
            <person name="Chen J."/>
            <person name="Kohler A."/>
            <person name="Krizsan K."/>
            <person name="Balestrini R."/>
            <person name="Da Silva C."/>
            <person name="Montanini B."/>
            <person name="Hainaut M."/>
            <person name="Levati E."/>
            <person name="Barry K.W."/>
            <person name="Belfiori B."/>
            <person name="Cichocki N."/>
            <person name="Clum A."/>
            <person name="Dockter R.B."/>
            <person name="Fauchery L."/>
            <person name="Guy J."/>
            <person name="Iotti M."/>
            <person name="Le Tacon F."/>
            <person name="Lindquist E.A."/>
            <person name="Lipzen A."/>
            <person name="Malagnac F."/>
            <person name="Mello A."/>
            <person name="Molinier V."/>
            <person name="Miyauchi S."/>
            <person name="Poulain J."/>
            <person name="Riccioni C."/>
            <person name="Rubini A."/>
            <person name="Sitrit Y."/>
            <person name="Splivallo R."/>
            <person name="Traeger S."/>
            <person name="Wang M."/>
            <person name="Zifcakova L."/>
            <person name="Wipf D."/>
            <person name="Zambonelli A."/>
            <person name="Paolocci F."/>
            <person name="Nowrousian M."/>
            <person name="Ottonello S."/>
            <person name="Baldrian P."/>
            <person name="Spatafora J.W."/>
            <person name="Henrissat B."/>
            <person name="Nagy L.G."/>
            <person name="Aury J.M."/>
            <person name="Wincker P."/>
            <person name="Grigoriev I.V."/>
            <person name="Bonfante P."/>
            <person name="Martin F.M."/>
        </authorList>
    </citation>
    <scope>NUCLEOTIDE SEQUENCE [LARGE SCALE GENOMIC DNA]</scope>
    <source>
        <strain evidence="2 3">ATCC MYA-4762</strain>
    </source>
</reference>
<evidence type="ECO:0000256" key="1">
    <source>
        <dbReference type="SAM" id="SignalP"/>
    </source>
</evidence>
<name>A0A3N4L4Z6_9PEZI</name>
<keyword evidence="3" id="KW-1185">Reference proteome</keyword>
<proteinExistence type="predicted"/>
<sequence length="103" mass="11140">MKLSLSVALMINATFFIRTGAELSCDSSCAACWKDGVSGVDTKFRCDVHGQCGDTCPPGYHGMHCARASRCSCYKGTPCGDFGPCFYGEESYSKYVYCSSQKP</sequence>
<feature type="chain" id="PRO_5017931542" description="EGF-like domain-containing protein" evidence="1">
    <location>
        <begin position="22"/>
        <end position="103"/>
    </location>
</feature>
<organism evidence="2 3">
    <name type="scientific">Terfezia boudieri ATCC MYA-4762</name>
    <dbReference type="NCBI Taxonomy" id="1051890"/>
    <lineage>
        <taxon>Eukaryota</taxon>
        <taxon>Fungi</taxon>
        <taxon>Dikarya</taxon>
        <taxon>Ascomycota</taxon>
        <taxon>Pezizomycotina</taxon>
        <taxon>Pezizomycetes</taxon>
        <taxon>Pezizales</taxon>
        <taxon>Pezizaceae</taxon>
        <taxon>Terfezia</taxon>
    </lineage>
</organism>
<evidence type="ECO:0000313" key="3">
    <source>
        <dbReference type="Proteomes" id="UP000267821"/>
    </source>
</evidence>
<dbReference type="EMBL" id="ML121780">
    <property type="protein sequence ID" value="RPB17984.1"/>
    <property type="molecule type" value="Genomic_DNA"/>
</dbReference>